<proteinExistence type="predicted"/>
<dbReference type="OrthoDB" id="694479at2759"/>
<dbReference type="Proteomes" id="UP001107558">
    <property type="component" value="Chromosome 4"/>
</dbReference>
<dbReference type="InterPro" id="IPR001611">
    <property type="entry name" value="Leu-rich_rpt"/>
</dbReference>
<dbReference type="EMBL" id="JADBJN010000004">
    <property type="protein sequence ID" value="KAG5668458.1"/>
    <property type="molecule type" value="Genomic_DNA"/>
</dbReference>
<reference evidence="1" key="1">
    <citation type="submission" date="2021-03" db="EMBL/GenBank/DDBJ databases">
        <title>Chromosome level genome of the anhydrobiotic midge Polypedilum vanderplanki.</title>
        <authorList>
            <person name="Yoshida Y."/>
            <person name="Kikawada T."/>
            <person name="Gusev O."/>
        </authorList>
    </citation>
    <scope>NUCLEOTIDE SEQUENCE</scope>
    <source>
        <strain evidence="1">NIAS01</strain>
        <tissue evidence="1">Whole body or cell culture</tissue>
    </source>
</reference>
<accession>A0A9J6BFH4</accession>
<dbReference type="SUPFAM" id="SSF52058">
    <property type="entry name" value="L domain-like"/>
    <property type="match status" value="1"/>
</dbReference>
<keyword evidence="2" id="KW-1185">Reference proteome</keyword>
<dbReference type="AlphaFoldDB" id="A0A9J6BFH4"/>
<protein>
    <recommendedName>
        <fullName evidence="3">Leucine-rich repeat containing protein</fullName>
    </recommendedName>
</protein>
<evidence type="ECO:0008006" key="3">
    <source>
        <dbReference type="Google" id="ProtNLM"/>
    </source>
</evidence>
<evidence type="ECO:0000313" key="2">
    <source>
        <dbReference type="Proteomes" id="UP001107558"/>
    </source>
</evidence>
<name>A0A9J6BFH4_POLVA</name>
<dbReference type="InterPro" id="IPR032675">
    <property type="entry name" value="LRR_dom_sf"/>
</dbReference>
<dbReference type="PROSITE" id="PS51450">
    <property type="entry name" value="LRR"/>
    <property type="match status" value="1"/>
</dbReference>
<evidence type="ECO:0000313" key="1">
    <source>
        <dbReference type="EMBL" id="KAG5668458.1"/>
    </source>
</evidence>
<dbReference type="Gene3D" id="3.80.10.10">
    <property type="entry name" value="Ribonuclease Inhibitor"/>
    <property type="match status" value="1"/>
</dbReference>
<gene>
    <name evidence="1" type="ORF">PVAND_016398</name>
</gene>
<sequence length="227" mass="26627">MEKIDYDVAYVDSIQNPGFVLLVYNFNLNHQKITSIQLSRYLIDNIRYVMFREKTVMPTFPTELAELLPHLVYIGIIESGLEKITKEDLKIFPNLKFLTLKSNRLKTLPNDLFIYTPQISCVNFAHNQISYIGKNIFDNCKDLIVANFKNNKNINVSYSKYKMKIEELKEIFERDCQWRPKSLKQLTEDSVISTIKKENIDELLSIAKCCGLRKLLEETEKFNKIIL</sequence>
<organism evidence="1 2">
    <name type="scientific">Polypedilum vanderplanki</name>
    <name type="common">Sleeping chironomid midge</name>
    <dbReference type="NCBI Taxonomy" id="319348"/>
    <lineage>
        <taxon>Eukaryota</taxon>
        <taxon>Metazoa</taxon>
        <taxon>Ecdysozoa</taxon>
        <taxon>Arthropoda</taxon>
        <taxon>Hexapoda</taxon>
        <taxon>Insecta</taxon>
        <taxon>Pterygota</taxon>
        <taxon>Neoptera</taxon>
        <taxon>Endopterygota</taxon>
        <taxon>Diptera</taxon>
        <taxon>Nematocera</taxon>
        <taxon>Chironomoidea</taxon>
        <taxon>Chironomidae</taxon>
        <taxon>Chironominae</taxon>
        <taxon>Polypedilum</taxon>
        <taxon>Polypedilum</taxon>
    </lineage>
</organism>
<comment type="caution">
    <text evidence="1">The sequence shown here is derived from an EMBL/GenBank/DDBJ whole genome shotgun (WGS) entry which is preliminary data.</text>
</comment>